<feature type="region of interest" description="Disordered" evidence="1">
    <location>
        <begin position="229"/>
        <end position="257"/>
    </location>
</feature>
<name>A0A410S1G5_CORCK</name>
<feature type="compositionally biased region" description="Gly residues" evidence="1">
    <location>
        <begin position="112"/>
        <end position="125"/>
    </location>
</feature>
<gene>
    <name evidence="2" type="ORF">EJ065_6377</name>
</gene>
<dbReference type="AlphaFoldDB" id="A0A410S1G5"/>
<sequence>MHDARQASDTHAVHLACGAASWARSSKTCRTVGQVSADRAERGPRATFVKPVGQSDRFPLIGRRGGPLARTLKPVGQQDRFLLSGRQGPRATELQTCRTGSRGAEGREVHPGHGGQKPVGQGSAGRQGRRLTPGMGFQNLSDSRTGSFGAPLTGHPRGVLTFSLKGTSFAPQDWCSQGEVPSVRDRGAHVFPGLGIQKRLRPSLAETCQARAPWMQWRVRATRCSRPWRTRGGALRRSRPTRSCTRTRRSCPPRWRR</sequence>
<evidence type="ECO:0000313" key="2">
    <source>
        <dbReference type="EMBL" id="QAT87906.1"/>
    </source>
</evidence>
<organism evidence="2 3">
    <name type="scientific">Corallococcus coralloides</name>
    <name type="common">Myxococcus coralloides</name>
    <dbReference type="NCBI Taxonomy" id="184914"/>
    <lineage>
        <taxon>Bacteria</taxon>
        <taxon>Pseudomonadati</taxon>
        <taxon>Myxococcota</taxon>
        <taxon>Myxococcia</taxon>
        <taxon>Myxococcales</taxon>
        <taxon>Cystobacterineae</taxon>
        <taxon>Myxococcaceae</taxon>
        <taxon>Corallococcus</taxon>
    </lineage>
</organism>
<dbReference type="EMBL" id="CP034669">
    <property type="protein sequence ID" value="QAT87906.1"/>
    <property type="molecule type" value="Genomic_DNA"/>
</dbReference>
<protein>
    <submittedName>
        <fullName evidence="2">Uncharacterized protein</fullName>
    </submittedName>
</protein>
<dbReference type="Proteomes" id="UP000288758">
    <property type="component" value="Chromosome"/>
</dbReference>
<evidence type="ECO:0000256" key="1">
    <source>
        <dbReference type="SAM" id="MobiDB-lite"/>
    </source>
</evidence>
<evidence type="ECO:0000313" key="3">
    <source>
        <dbReference type="Proteomes" id="UP000288758"/>
    </source>
</evidence>
<reference evidence="2 3" key="1">
    <citation type="submission" date="2018-12" db="EMBL/GenBank/DDBJ databases">
        <title>Complete Genome Sequence of the Corallopyronin A producing Myxobacterium Corallococcus coralloides B035.</title>
        <authorList>
            <person name="Bouhired S.M."/>
            <person name="Rupp O."/>
            <person name="Blom J."/>
            <person name="Schaeberle T.F."/>
            <person name="Kehraus S."/>
            <person name="Schiefer A."/>
            <person name="Pfarr K."/>
            <person name="Goesmann A."/>
            <person name="Hoerauf A."/>
            <person name="Koenig G.M."/>
        </authorList>
    </citation>
    <scope>NUCLEOTIDE SEQUENCE [LARGE SCALE GENOMIC DNA]</scope>
    <source>
        <strain evidence="2 3">B035</strain>
    </source>
</reference>
<accession>A0A410S1G5</accession>
<feature type="region of interest" description="Disordered" evidence="1">
    <location>
        <begin position="87"/>
        <end position="130"/>
    </location>
</feature>
<proteinExistence type="predicted"/>